<dbReference type="AlphaFoldDB" id="A0A8H6MUY1"/>
<sequence length="140" mass="15262">MLEAVARRRPSSSSPETPVLTVAGRHNAGDAMRRDDASTAINQPLWNILRPLDLTRGTPPDGRWTTPAKPQMLARSTVGPSRVSERRRPACRRGSSPSRFEGRTAVESGLFPMNCKARTDGRPGAAFLPSRSAFFFGDAE</sequence>
<comment type="caution">
    <text evidence="2">The sequence shown here is derived from an EMBL/GenBank/DDBJ whole genome shotgun (WGS) entry which is preliminary data.</text>
</comment>
<dbReference type="Proteomes" id="UP000652219">
    <property type="component" value="Unassembled WGS sequence"/>
</dbReference>
<protein>
    <submittedName>
        <fullName evidence="2">Uncharacterized protein</fullName>
    </submittedName>
</protein>
<feature type="compositionally biased region" description="Basic and acidic residues" evidence="1">
    <location>
        <begin position="27"/>
        <end position="37"/>
    </location>
</feature>
<feature type="region of interest" description="Disordered" evidence="1">
    <location>
        <begin position="52"/>
        <end position="105"/>
    </location>
</feature>
<accession>A0A8H6MUY1</accession>
<dbReference type="EMBL" id="WIGN01000094">
    <property type="protein sequence ID" value="KAF6809897.1"/>
    <property type="molecule type" value="Genomic_DNA"/>
</dbReference>
<name>A0A8H6MUY1_9PEZI</name>
<organism evidence="2 3">
    <name type="scientific">Colletotrichum sojae</name>
    <dbReference type="NCBI Taxonomy" id="2175907"/>
    <lineage>
        <taxon>Eukaryota</taxon>
        <taxon>Fungi</taxon>
        <taxon>Dikarya</taxon>
        <taxon>Ascomycota</taxon>
        <taxon>Pezizomycotina</taxon>
        <taxon>Sordariomycetes</taxon>
        <taxon>Hypocreomycetidae</taxon>
        <taxon>Glomerellales</taxon>
        <taxon>Glomerellaceae</taxon>
        <taxon>Colletotrichum</taxon>
        <taxon>Colletotrichum orchidearum species complex</taxon>
    </lineage>
</organism>
<gene>
    <name evidence="2" type="ORF">CSOJ01_06606</name>
</gene>
<evidence type="ECO:0000313" key="3">
    <source>
        <dbReference type="Proteomes" id="UP000652219"/>
    </source>
</evidence>
<feature type="region of interest" description="Disordered" evidence="1">
    <location>
        <begin position="1"/>
        <end position="40"/>
    </location>
</feature>
<evidence type="ECO:0000313" key="2">
    <source>
        <dbReference type="EMBL" id="KAF6809897.1"/>
    </source>
</evidence>
<proteinExistence type="predicted"/>
<reference evidence="2 3" key="1">
    <citation type="journal article" date="2020" name="Phytopathology">
        <title>Genome Sequence Resources of Colletotrichum truncatum, C. plurivorum, C. musicola, and C. sojae: Four Species Pathogenic to Soybean (Glycine max).</title>
        <authorList>
            <person name="Rogerio F."/>
            <person name="Boufleur T.R."/>
            <person name="Ciampi-Guillardi M."/>
            <person name="Sukno S.A."/>
            <person name="Thon M.R."/>
            <person name="Massola Junior N.S."/>
            <person name="Baroncelli R."/>
        </authorList>
    </citation>
    <scope>NUCLEOTIDE SEQUENCE [LARGE SCALE GENOMIC DNA]</scope>
    <source>
        <strain evidence="2 3">LFN0009</strain>
    </source>
</reference>
<keyword evidence="3" id="KW-1185">Reference proteome</keyword>
<evidence type="ECO:0000256" key="1">
    <source>
        <dbReference type="SAM" id="MobiDB-lite"/>
    </source>
</evidence>